<dbReference type="SMART" id="SM00662">
    <property type="entry name" value="RPOLD"/>
    <property type="match status" value="1"/>
</dbReference>
<dbReference type="Gene3D" id="3.30.1360.10">
    <property type="entry name" value="RNA polymerase, RBP11-like subunit"/>
    <property type="match status" value="1"/>
</dbReference>
<feature type="region of interest" description="Alpha N-terminal domain (alpha-NTD)" evidence="11">
    <location>
        <begin position="1"/>
        <end position="227"/>
    </location>
</feature>
<dbReference type="InterPro" id="IPR011262">
    <property type="entry name" value="DNA-dir_RNA_pol_insert"/>
</dbReference>
<dbReference type="GO" id="GO:0000428">
    <property type="term" value="C:DNA-directed RNA polymerase complex"/>
    <property type="evidence" value="ECO:0007669"/>
    <property type="project" value="UniProtKB-KW"/>
</dbReference>
<dbReference type="GO" id="GO:0005737">
    <property type="term" value="C:cytoplasm"/>
    <property type="evidence" value="ECO:0007669"/>
    <property type="project" value="UniProtKB-ARBA"/>
</dbReference>
<dbReference type="NCBIfam" id="TIGR02027">
    <property type="entry name" value="rpoA"/>
    <property type="match status" value="1"/>
</dbReference>
<evidence type="ECO:0000256" key="11">
    <source>
        <dbReference type="HAMAP-Rule" id="MF_00059"/>
    </source>
</evidence>
<feature type="domain" description="DNA-directed RNA polymerase RpoA/D/Rpb3-type" evidence="12">
    <location>
        <begin position="22"/>
        <end position="229"/>
    </location>
</feature>
<dbReference type="SUPFAM" id="SSF47789">
    <property type="entry name" value="C-terminal domain of RNA polymerase alpha subunit"/>
    <property type="match status" value="1"/>
</dbReference>
<protein>
    <recommendedName>
        <fullName evidence="3 11">DNA-directed RNA polymerase subunit alpha</fullName>
        <shortName evidence="11">RNAP subunit alpha</shortName>
        <ecNumber evidence="2 11">2.7.7.6</ecNumber>
    </recommendedName>
    <alternativeName>
        <fullName evidence="9 11">RNA polymerase subunit alpha</fullName>
    </alternativeName>
    <alternativeName>
        <fullName evidence="8 11">Transcriptase subunit alpha</fullName>
    </alternativeName>
</protein>
<comment type="catalytic activity">
    <reaction evidence="10 11">
        <text>RNA(n) + a ribonucleoside 5'-triphosphate = RNA(n+1) + diphosphate</text>
        <dbReference type="Rhea" id="RHEA:21248"/>
        <dbReference type="Rhea" id="RHEA-COMP:14527"/>
        <dbReference type="Rhea" id="RHEA-COMP:17342"/>
        <dbReference type="ChEBI" id="CHEBI:33019"/>
        <dbReference type="ChEBI" id="CHEBI:61557"/>
        <dbReference type="ChEBI" id="CHEBI:140395"/>
        <dbReference type="EC" id="2.7.7.6"/>
    </reaction>
</comment>
<gene>
    <name evidence="11" type="primary">rpoA</name>
    <name evidence="13" type="ORF">C6V80_08845</name>
    <name evidence="14" type="ORF">EDC58_1618</name>
</gene>
<reference evidence="14 15" key="2">
    <citation type="submission" date="2018-11" db="EMBL/GenBank/DDBJ databases">
        <title>Genomic Encyclopedia of Type Strains, Phase IV (KMG-IV): sequencing the most valuable type-strain genomes for metagenomic binning, comparative biology and taxonomic classification.</title>
        <authorList>
            <person name="Goeker M."/>
        </authorList>
    </citation>
    <scope>NUCLEOTIDE SEQUENCE [LARGE SCALE GENOMIC DNA]</scope>
    <source>
        <strain evidence="14 15">DSM 27783</strain>
    </source>
</reference>
<comment type="function">
    <text evidence="11">DNA-dependent RNA polymerase catalyzes the transcription of DNA into RNA using the four ribonucleoside triphosphates as substrates.</text>
</comment>
<evidence type="ECO:0000256" key="5">
    <source>
        <dbReference type="ARBA" id="ARBA00022679"/>
    </source>
</evidence>
<dbReference type="GO" id="GO:0046983">
    <property type="term" value="F:protein dimerization activity"/>
    <property type="evidence" value="ECO:0007669"/>
    <property type="project" value="InterPro"/>
</dbReference>
<dbReference type="Proteomes" id="UP000272781">
    <property type="component" value="Unassembled WGS sequence"/>
</dbReference>
<keyword evidence="5 11" id="KW-0808">Transferase</keyword>
<accession>A0AAJ4RBL6</accession>
<dbReference type="Proteomes" id="UP000298805">
    <property type="component" value="Chromosome"/>
</dbReference>
<dbReference type="Pfam" id="PF01000">
    <property type="entry name" value="RNA_pol_A_bac"/>
    <property type="match status" value="1"/>
</dbReference>
<evidence type="ECO:0000313" key="13">
    <source>
        <dbReference type="EMBL" id="QCI29061.1"/>
    </source>
</evidence>
<evidence type="ECO:0000256" key="1">
    <source>
        <dbReference type="ARBA" id="ARBA00007123"/>
    </source>
</evidence>
<dbReference type="EC" id="2.7.7.6" evidence="2 11"/>
<keyword evidence="16" id="KW-1185">Reference proteome</keyword>
<name>A0AAJ4RBL6_9BACT</name>
<dbReference type="SUPFAM" id="SSF55257">
    <property type="entry name" value="RBP11-like subunits of RNA polymerase"/>
    <property type="match status" value="1"/>
</dbReference>
<evidence type="ECO:0000256" key="4">
    <source>
        <dbReference type="ARBA" id="ARBA00022478"/>
    </source>
</evidence>
<evidence type="ECO:0000259" key="12">
    <source>
        <dbReference type="SMART" id="SM00662"/>
    </source>
</evidence>
<evidence type="ECO:0000256" key="2">
    <source>
        <dbReference type="ARBA" id="ARBA00012418"/>
    </source>
</evidence>
<evidence type="ECO:0000313" key="14">
    <source>
        <dbReference type="EMBL" id="ROR39120.1"/>
    </source>
</evidence>
<dbReference type="GO" id="GO:0003677">
    <property type="term" value="F:DNA binding"/>
    <property type="evidence" value="ECO:0007669"/>
    <property type="project" value="UniProtKB-UniRule"/>
</dbReference>
<dbReference type="GO" id="GO:0006351">
    <property type="term" value="P:DNA-templated transcription"/>
    <property type="evidence" value="ECO:0007669"/>
    <property type="project" value="UniProtKB-UniRule"/>
</dbReference>
<dbReference type="EMBL" id="CP027432">
    <property type="protein sequence ID" value="QCI29061.1"/>
    <property type="molecule type" value="Genomic_DNA"/>
</dbReference>
<evidence type="ECO:0000256" key="6">
    <source>
        <dbReference type="ARBA" id="ARBA00022695"/>
    </source>
</evidence>
<proteinExistence type="inferred from homology"/>
<comment type="similarity">
    <text evidence="1 11">Belongs to the RNA polymerase alpha chain family.</text>
</comment>
<dbReference type="GO" id="GO:0003899">
    <property type="term" value="F:DNA-directed RNA polymerase activity"/>
    <property type="evidence" value="ECO:0007669"/>
    <property type="project" value="UniProtKB-UniRule"/>
</dbReference>
<sequence length="334" mass="38025">MNKIKTEILIPSEFSYEKKDNFARIEVYPFEAGFGVSVAHPIRRTLIAATTGYAPVALKIEGVKHEFDSLKGMLEDVASFIINLKNIRFKIKDSEKDEVTVDYTFVGPKEIKGEDLINDDVDVVTPDEYIATLNEEGELKLTLIIKKGMGFVAVENFRDQLPEGFIGLDAYFSPIKKVVYNIENMLVEDDPNFEKVIFEVETDGQIDPIDAFKDAINNYLNQFSVFSKEFKLETKKVENVELPEEYNVLFEPIDTLNLRSRSFNALDRAGIRFIGELVLMGKEKIANIKNLGTKSLEEIFEKLEEIGFSLSKPLPLDIKKAIEEKLSKLKETEQ</sequence>
<dbReference type="Gene3D" id="1.10.150.20">
    <property type="entry name" value="5' to 3' exonuclease, C-terminal subdomain"/>
    <property type="match status" value="1"/>
</dbReference>
<evidence type="ECO:0000256" key="8">
    <source>
        <dbReference type="ARBA" id="ARBA00032524"/>
    </source>
</evidence>
<keyword evidence="7 11" id="KW-0804">Transcription</keyword>
<evidence type="ECO:0000256" key="9">
    <source>
        <dbReference type="ARBA" id="ARBA00033070"/>
    </source>
</evidence>
<dbReference type="AlphaFoldDB" id="A0AAJ4RBL6"/>
<reference evidence="13" key="3">
    <citation type="submission" date="2019-06" db="EMBL/GenBank/DDBJ databases">
        <title>A comparative analysis of the Nautiliaceae.</title>
        <authorList>
            <person name="Grosche A."/>
            <person name="Smedile F."/>
            <person name="Vetriani C."/>
        </authorList>
    </citation>
    <scope>NUCLEOTIDE SEQUENCE</scope>
    <source>
        <strain evidence="13">TB6</strain>
    </source>
</reference>
<keyword evidence="4 11" id="KW-0240">DNA-directed RNA polymerase</keyword>
<evidence type="ECO:0000256" key="7">
    <source>
        <dbReference type="ARBA" id="ARBA00023163"/>
    </source>
</evidence>
<evidence type="ECO:0000256" key="3">
    <source>
        <dbReference type="ARBA" id="ARBA00015972"/>
    </source>
</evidence>
<dbReference type="Gene3D" id="2.170.120.12">
    <property type="entry name" value="DNA-directed RNA polymerase, insert domain"/>
    <property type="match status" value="1"/>
</dbReference>
<dbReference type="Pfam" id="PF01193">
    <property type="entry name" value="RNA_pol_L"/>
    <property type="match status" value="1"/>
</dbReference>
<evidence type="ECO:0000256" key="10">
    <source>
        <dbReference type="ARBA" id="ARBA00048552"/>
    </source>
</evidence>
<comment type="domain">
    <text evidence="11">The N-terminal domain is essential for RNAP assembly and basal transcription, whereas the C-terminal domain is involved in interaction with transcriptional regulators and with upstream promoter elements.</text>
</comment>
<dbReference type="InterPro" id="IPR036643">
    <property type="entry name" value="RNApol_insert_sf"/>
</dbReference>
<dbReference type="HAMAP" id="MF_00059">
    <property type="entry name" value="RNApol_bact_RpoA"/>
    <property type="match status" value="1"/>
</dbReference>
<dbReference type="NCBIfam" id="NF003517">
    <property type="entry name" value="PRK05182.2-3"/>
    <property type="match status" value="1"/>
</dbReference>
<dbReference type="RefSeq" id="WP_123352998.1">
    <property type="nucleotide sequence ID" value="NZ_CP027432.2"/>
</dbReference>
<keyword evidence="6 11" id="KW-0548">Nucleotidyltransferase</keyword>
<evidence type="ECO:0000313" key="16">
    <source>
        <dbReference type="Proteomes" id="UP000298805"/>
    </source>
</evidence>
<evidence type="ECO:0000313" key="15">
    <source>
        <dbReference type="Proteomes" id="UP000272781"/>
    </source>
</evidence>
<dbReference type="InterPro" id="IPR011773">
    <property type="entry name" value="DNA-dir_RpoA"/>
</dbReference>
<dbReference type="EMBL" id="RJVK01000004">
    <property type="protein sequence ID" value="ROR39120.1"/>
    <property type="molecule type" value="Genomic_DNA"/>
</dbReference>
<dbReference type="SUPFAM" id="SSF56553">
    <property type="entry name" value="Insert subdomain of RNA polymerase alpha subunit"/>
    <property type="match status" value="1"/>
</dbReference>
<organism evidence="14 15">
    <name type="scientific">Caminibacter pacificus</name>
    <dbReference type="NCBI Taxonomy" id="1424653"/>
    <lineage>
        <taxon>Bacteria</taxon>
        <taxon>Pseudomonadati</taxon>
        <taxon>Campylobacterota</taxon>
        <taxon>Epsilonproteobacteria</taxon>
        <taxon>Nautiliales</taxon>
        <taxon>Nautiliaceae</taxon>
        <taxon>Caminibacter</taxon>
    </lineage>
</organism>
<dbReference type="Pfam" id="PF03118">
    <property type="entry name" value="RNA_pol_A_CTD"/>
    <property type="match status" value="1"/>
</dbReference>
<dbReference type="CDD" id="cd06928">
    <property type="entry name" value="RNAP_alpha_NTD"/>
    <property type="match status" value="1"/>
</dbReference>
<comment type="subunit">
    <text evidence="11">Homodimer. The RNAP catalytic core consists of 2 alpha, 1 beta, 1 beta' and 1 omega subunit. When a sigma factor is associated with the core the holoenzyme is formed, which can initiate transcription.</text>
</comment>
<reference evidence="16" key="1">
    <citation type="submission" date="2018-03" db="EMBL/GenBank/DDBJ databases">
        <title>A comparative analysis of the Nautiliaceae.</title>
        <authorList>
            <person name="Grosche A."/>
            <person name="Smedile F."/>
            <person name="Vetriani C."/>
        </authorList>
    </citation>
    <scope>NUCLEOTIDE SEQUENCE [LARGE SCALE GENOMIC DNA]</scope>
    <source>
        <strain evidence="16">TB6</strain>
    </source>
</reference>
<dbReference type="InterPro" id="IPR011263">
    <property type="entry name" value="DNA-dir_RNA_pol_RpoA/D/Rpb3"/>
</dbReference>
<feature type="region of interest" description="Alpha C-terminal domain (alpha-CTD)" evidence="11">
    <location>
        <begin position="246"/>
        <end position="334"/>
    </location>
</feature>
<dbReference type="InterPro" id="IPR036603">
    <property type="entry name" value="RBP11-like"/>
</dbReference>
<dbReference type="InterPro" id="IPR011260">
    <property type="entry name" value="RNAP_asu_C"/>
</dbReference>